<dbReference type="PROSITE" id="PS51501">
    <property type="entry name" value="ZF_DNL"/>
    <property type="match status" value="1"/>
</dbReference>
<feature type="domain" description="DNL-type" evidence="3">
    <location>
        <begin position="110"/>
        <end position="183"/>
    </location>
</feature>
<dbReference type="PANTHER" id="PTHR20922:SF19">
    <property type="entry name" value="F24J5.3"/>
    <property type="match status" value="1"/>
</dbReference>
<dbReference type="Proteomes" id="UP000515151">
    <property type="component" value="Chromosome 6"/>
</dbReference>
<dbReference type="GO" id="GO:0030150">
    <property type="term" value="P:protein import into mitochondrial matrix"/>
    <property type="evidence" value="ECO:0007669"/>
    <property type="project" value="TreeGrafter"/>
</dbReference>
<dbReference type="GO" id="GO:0050821">
    <property type="term" value="P:protein stabilization"/>
    <property type="evidence" value="ECO:0007669"/>
    <property type="project" value="TreeGrafter"/>
</dbReference>
<keyword evidence="4" id="KW-1185">Reference proteome</keyword>
<evidence type="ECO:0000313" key="5">
    <source>
        <dbReference type="RefSeq" id="XP_031400081.1"/>
    </source>
</evidence>
<keyword evidence="1" id="KW-0479">Metal-binding</keyword>
<evidence type="ECO:0000256" key="1">
    <source>
        <dbReference type="PROSITE-ProRule" id="PRU00834"/>
    </source>
</evidence>
<keyword evidence="1" id="KW-0863">Zinc-finger</keyword>
<evidence type="ECO:0000256" key="2">
    <source>
        <dbReference type="SAM" id="MobiDB-lite"/>
    </source>
</evidence>
<reference evidence="4" key="1">
    <citation type="journal article" date="2020" name="Plant Biotechnol. J.">
        <title>The pomegranate (Punica granatum L.) draft genome dissects genetic divergence between soft- and hard-seeded cultivars.</title>
        <authorList>
            <person name="Luo X."/>
            <person name="Li H."/>
            <person name="Wu Z."/>
            <person name="Yao W."/>
            <person name="Zhao P."/>
            <person name="Cao D."/>
            <person name="Yu H."/>
            <person name="Li K."/>
            <person name="Poudel K."/>
            <person name="Zhao D."/>
            <person name="Zhang F."/>
            <person name="Xia X."/>
            <person name="Chen L."/>
            <person name="Wang Q."/>
            <person name="Jing D."/>
            <person name="Cao S."/>
        </authorList>
    </citation>
    <scope>NUCLEOTIDE SEQUENCE [LARGE SCALE GENOMIC DNA]</scope>
    <source>
        <strain evidence="4">cv. Tunisia</strain>
    </source>
</reference>
<accession>A0A6P8E3R6</accession>
<evidence type="ECO:0000313" key="4">
    <source>
        <dbReference type="Proteomes" id="UP000515151"/>
    </source>
</evidence>
<keyword evidence="1" id="KW-0862">Zinc</keyword>
<dbReference type="PANTHER" id="PTHR20922">
    <property type="entry name" value="DNL-TYPE ZINC FINGER PROTEIN"/>
    <property type="match status" value="1"/>
</dbReference>
<protein>
    <submittedName>
        <fullName evidence="5">Uncharacterized protein LOC116210355 isoform X1</fullName>
    </submittedName>
</protein>
<organism evidence="4 5">
    <name type="scientific">Punica granatum</name>
    <name type="common">Pomegranate</name>
    <dbReference type="NCBI Taxonomy" id="22663"/>
    <lineage>
        <taxon>Eukaryota</taxon>
        <taxon>Viridiplantae</taxon>
        <taxon>Streptophyta</taxon>
        <taxon>Embryophyta</taxon>
        <taxon>Tracheophyta</taxon>
        <taxon>Spermatophyta</taxon>
        <taxon>Magnoliopsida</taxon>
        <taxon>eudicotyledons</taxon>
        <taxon>Gunneridae</taxon>
        <taxon>Pentapetalae</taxon>
        <taxon>rosids</taxon>
        <taxon>malvids</taxon>
        <taxon>Myrtales</taxon>
        <taxon>Lythraceae</taxon>
        <taxon>Punica</taxon>
    </lineage>
</organism>
<dbReference type="GO" id="GO:0008270">
    <property type="term" value="F:zinc ion binding"/>
    <property type="evidence" value="ECO:0007669"/>
    <property type="project" value="UniProtKB-KW"/>
</dbReference>
<dbReference type="RefSeq" id="XP_031400081.1">
    <property type="nucleotide sequence ID" value="XM_031544221.1"/>
</dbReference>
<dbReference type="GO" id="GO:0006457">
    <property type="term" value="P:protein folding"/>
    <property type="evidence" value="ECO:0007669"/>
    <property type="project" value="TreeGrafter"/>
</dbReference>
<dbReference type="GO" id="GO:0051087">
    <property type="term" value="F:protein-folding chaperone binding"/>
    <property type="evidence" value="ECO:0007669"/>
    <property type="project" value="TreeGrafter"/>
</dbReference>
<evidence type="ECO:0000259" key="3">
    <source>
        <dbReference type="PROSITE" id="PS51501"/>
    </source>
</evidence>
<dbReference type="AlphaFoldDB" id="A0A6P8E3R6"/>
<dbReference type="InterPro" id="IPR007853">
    <property type="entry name" value="Znf_DNL-typ"/>
</dbReference>
<sequence>MAATAANSSSPSVRCSLLPHRPIPSRPSFFKPISSVNTNRSIGFSGLSSSPSPTAIPLQRWGCFPTLAREGKLRLRMPAVSGSLGGNEDETDQEAAVTDTESGATIDLKLPRRRLLVQFTCNECGERTNRLVNRLAYERGLVFVQCAGCLRHHKLVDNLGLIVEYDLREETNVKFDKDEDTVS</sequence>
<feature type="region of interest" description="Disordered" evidence="2">
    <location>
        <begin position="81"/>
        <end position="100"/>
    </location>
</feature>
<reference evidence="5" key="2">
    <citation type="submission" date="2025-08" db="UniProtKB">
        <authorList>
            <consortium name="RefSeq"/>
        </authorList>
    </citation>
    <scope>IDENTIFICATION</scope>
    <source>
        <tissue evidence="5">Leaf</tissue>
    </source>
</reference>
<dbReference type="OrthoDB" id="512667at2759"/>
<dbReference type="GO" id="GO:0005739">
    <property type="term" value="C:mitochondrion"/>
    <property type="evidence" value="ECO:0007669"/>
    <property type="project" value="TreeGrafter"/>
</dbReference>
<dbReference type="Pfam" id="PF05180">
    <property type="entry name" value="zf-DNL"/>
    <property type="match status" value="1"/>
</dbReference>
<dbReference type="GeneID" id="116210355"/>
<name>A0A6P8E3R6_PUNGR</name>
<gene>
    <name evidence="5" type="primary">LOC116210355</name>
</gene>
<proteinExistence type="predicted"/>
<dbReference type="InterPro" id="IPR024158">
    <property type="entry name" value="Mt_import_TIM15"/>
</dbReference>